<dbReference type="Gene3D" id="1.50.10.10">
    <property type="match status" value="1"/>
</dbReference>
<dbReference type="AlphaFoldDB" id="A0A366AYT5"/>
<organism evidence="3 4">
    <name type="scientific">Flavobacterium psychrolimnae</name>
    <dbReference type="NCBI Taxonomy" id="249351"/>
    <lineage>
        <taxon>Bacteria</taxon>
        <taxon>Pseudomonadati</taxon>
        <taxon>Bacteroidota</taxon>
        <taxon>Flavobacteriia</taxon>
        <taxon>Flavobacteriales</taxon>
        <taxon>Flavobacteriaceae</taxon>
        <taxon>Flavobacterium</taxon>
    </lineage>
</organism>
<dbReference type="Pfam" id="PF13575">
    <property type="entry name" value="DUF4135"/>
    <property type="match status" value="1"/>
</dbReference>
<dbReference type="OrthoDB" id="9148343at2"/>
<dbReference type="Pfam" id="PF05147">
    <property type="entry name" value="LANC_like"/>
    <property type="match status" value="1"/>
</dbReference>
<dbReference type="NCBIfam" id="TIGR03897">
    <property type="entry name" value="lanti_2_LanM"/>
    <property type="match status" value="1"/>
</dbReference>
<evidence type="ECO:0000256" key="1">
    <source>
        <dbReference type="PIRSR" id="PIRSR607822-1"/>
    </source>
</evidence>
<comment type="caution">
    <text evidence="3">The sequence shown here is derived from an EMBL/GenBank/DDBJ whole genome shotgun (WGS) entry which is preliminary data.</text>
</comment>
<feature type="binding site" evidence="1">
    <location>
        <position position="904"/>
    </location>
    <ligand>
        <name>Zn(2+)</name>
        <dbReference type="ChEBI" id="CHEBI:29105"/>
    </ligand>
</feature>
<dbReference type="PIRSF" id="PIRSF037228">
    <property type="entry name" value="Lant_mod_RumM"/>
    <property type="match status" value="1"/>
</dbReference>
<gene>
    <name evidence="3" type="ORF">DR980_15500</name>
</gene>
<protein>
    <recommendedName>
        <fullName evidence="2">Lantibiotic biosynthesis protein dehydration domain-containing protein</fullName>
    </recommendedName>
</protein>
<feature type="binding site" evidence="1">
    <location>
        <position position="858"/>
    </location>
    <ligand>
        <name>Zn(2+)</name>
        <dbReference type="ChEBI" id="CHEBI:29105"/>
    </ligand>
</feature>
<evidence type="ECO:0000313" key="3">
    <source>
        <dbReference type="EMBL" id="RBN49044.1"/>
    </source>
</evidence>
<dbReference type="GO" id="GO:0005975">
    <property type="term" value="P:carbohydrate metabolic process"/>
    <property type="evidence" value="ECO:0007669"/>
    <property type="project" value="InterPro"/>
</dbReference>
<dbReference type="InterPro" id="IPR007822">
    <property type="entry name" value="LANC-like"/>
</dbReference>
<accession>A0A366AYT5</accession>
<dbReference type="SMART" id="SM01260">
    <property type="entry name" value="LANC_like"/>
    <property type="match status" value="1"/>
</dbReference>
<dbReference type="RefSeq" id="WP_113637789.1">
    <property type="nucleotide sequence ID" value="NZ_QNUX01000018.1"/>
</dbReference>
<dbReference type="CDD" id="cd04792">
    <property type="entry name" value="LanM-like"/>
    <property type="match status" value="1"/>
</dbReference>
<evidence type="ECO:0000259" key="2">
    <source>
        <dbReference type="Pfam" id="PF13575"/>
    </source>
</evidence>
<sequence>MFKFNLDENIDSSFIEADYFYSIYQTNDFLEKKIATMLLDIECYLEDSNYFKEQIKNQIIIFLKDNFLSFVLVHEYEIAIKSSILEELKEEDNFKNFIILTSTKDWLEYFFEKYPIIETRIENFINKAVSYLLFFLNKIKSDYSSFDLSFRIKSKIKDVKLFLGDLHNENKYVLRIDFSENTSLFFKPRNFYNEMFFEKVVNYYNQLSSGICFIIPKSISKEDYCWVSQLEYKNEFNKEEEVSDFFYNQGKLLFIFHLLGSTDIIPDNLIISNNNPGYFDLECLISKPKLLLKESLKYMFEESVMKIGMLPDWMINNTFERDILSSTFFALNSQVIKSKVWKKNLKNFEYINSIEVFSKEEDKHLPKLNNSLIELNESSIDKVIEGFTYLYDLTITKREQIKIFFSANSDFLNNKFRVILHPTSIYSLLYREINIPEYLQNKADIDSIIENLVEVSKTDNYLIDKNTLVQSIKDQIFQLDIPYYWFDAKGILYDGHNKIISNDWKFNSTEFIIERLENLSDSNLRFQSEIIRKSCELALEIKEVKFGKISSIDSDKECFIKGMNYNSKSDLLRNKLLKSAIKIGEALNNNLFERNDKINWISKVRDPADGRYNISLLNYDLYDGQSGVALFYLYLHKYSKVLSFRDNALKIYNQLEEATKSRLQSDYYKNISEESLSDFPISPYSYPMSFVYLSIHIKEVLGDEYVNWDTIDGIFDEILTIIPQIKNCDYLLGLSGLVDFLLNMKKEINIKKLASKIDEIIVISLMKISNEADVTSSYASWAFNDFGTEGKNRLGGFSHGTAGISYVLFKASVLLKNEDLKKTATLALNFDRSFFDDEIIGWLDRRDLGETFDSGSWCHGSGGIGLGRLLTRQFFNDDLLEKEINIAKNNLLKKGFLGNQCICHGDFGNLEILRALNDEKEIDDYVWNYLDKLCDEFSENKTFKCGDGGQMELLGLFMGYSGFGYQMLRFYDWKNTPSVLCLETPNTLNDELHQ</sequence>
<reference evidence="3 4" key="1">
    <citation type="submission" date="2018-07" db="EMBL/GenBank/DDBJ databases">
        <title>Complete genome sequence of Flavobacterium psychrolimnae LMG 22018.</title>
        <authorList>
            <person name="Kim D.-U."/>
        </authorList>
    </citation>
    <scope>NUCLEOTIDE SEQUENCE [LARGE SCALE GENOMIC DNA]</scope>
    <source>
        <strain evidence="3 4">LMG 22018</strain>
    </source>
</reference>
<dbReference type="GO" id="GO:0031179">
    <property type="term" value="P:peptide modification"/>
    <property type="evidence" value="ECO:0007669"/>
    <property type="project" value="InterPro"/>
</dbReference>
<dbReference type="GO" id="GO:0046872">
    <property type="term" value="F:metal ion binding"/>
    <property type="evidence" value="ECO:0007669"/>
    <property type="project" value="UniProtKB-KW"/>
</dbReference>
<feature type="binding site" evidence="1">
    <location>
        <position position="903"/>
    </location>
    <ligand>
        <name>Zn(2+)</name>
        <dbReference type="ChEBI" id="CHEBI:29105"/>
    </ligand>
</feature>
<dbReference type="Proteomes" id="UP000253676">
    <property type="component" value="Unassembled WGS sequence"/>
</dbReference>
<evidence type="ECO:0000313" key="4">
    <source>
        <dbReference type="Proteomes" id="UP000253676"/>
    </source>
</evidence>
<feature type="domain" description="Lantibiotic biosynthesis protein dehydration" evidence="2">
    <location>
        <begin position="114"/>
        <end position="484"/>
    </location>
</feature>
<dbReference type="InterPro" id="IPR025410">
    <property type="entry name" value="Lant_dehyd"/>
</dbReference>
<dbReference type="PRINTS" id="PR01950">
    <property type="entry name" value="LANCSUPER"/>
</dbReference>
<name>A0A366AYT5_9FLAO</name>
<keyword evidence="1" id="KW-0862">Zinc</keyword>
<proteinExistence type="predicted"/>
<dbReference type="InterPro" id="IPR017146">
    <property type="entry name" value="Lanti_2_LanM"/>
</dbReference>
<keyword evidence="4" id="KW-1185">Reference proteome</keyword>
<dbReference type="EMBL" id="QNUX01000018">
    <property type="protein sequence ID" value="RBN49044.1"/>
    <property type="molecule type" value="Genomic_DNA"/>
</dbReference>
<dbReference type="InterPro" id="IPR012341">
    <property type="entry name" value="6hp_glycosidase-like_sf"/>
</dbReference>
<keyword evidence="1" id="KW-0479">Metal-binding</keyword>
<dbReference type="SUPFAM" id="SSF158745">
    <property type="entry name" value="LanC-like"/>
    <property type="match status" value="1"/>
</dbReference>